<proteinExistence type="predicted"/>
<reference evidence="1 2" key="1">
    <citation type="journal article" date="2019" name="Appl. Microbiol. Biotechnol.">
        <title>Differential efficiency of wild type rhizogenic strains for rol gene transformation of plants.</title>
        <authorList>
            <person name="Desmet S."/>
            <person name="De Keyser E."/>
            <person name="Van Vaerenbergh J."/>
            <person name="Baeyen S."/>
            <person name="Van Huylenbroeck J."/>
            <person name="Geelen D."/>
            <person name="Dhooghe E."/>
        </authorList>
    </citation>
    <scope>NUCLEOTIDE SEQUENCE [LARGE SCALE GENOMIC DNA]</scope>
    <source>
        <strain evidence="1 2">MAFF210266</strain>
    </source>
</reference>
<organism evidence="1 2">
    <name type="scientific">Agrobacterium tumefaciens</name>
    <dbReference type="NCBI Taxonomy" id="358"/>
    <lineage>
        <taxon>Bacteria</taxon>
        <taxon>Pseudomonadati</taxon>
        <taxon>Pseudomonadota</taxon>
        <taxon>Alphaproteobacteria</taxon>
        <taxon>Hyphomicrobiales</taxon>
        <taxon>Rhizobiaceae</taxon>
        <taxon>Rhizobium/Agrobacterium group</taxon>
        <taxon>Agrobacterium</taxon>
        <taxon>Agrobacterium tumefaciens complex</taxon>
    </lineage>
</organism>
<name>A0A546XR27_AGRTU</name>
<dbReference type="Gene3D" id="2.60.120.10">
    <property type="entry name" value="Jelly Rolls"/>
    <property type="match status" value="1"/>
</dbReference>
<dbReference type="AlphaFoldDB" id="A0A546XR27"/>
<protein>
    <submittedName>
        <fullName evidence="1">HutD family protein</fullName>
    </submittedName>
</protein>
<dbReference type="InterPro" id="IPR010282">
    <property type="entry name" value="Uncharacterised_HutD/Ves"/>
</dbReference>
<dbReference type="PANTHER" id="PTHR37943:SF1">
    <property type="entry name" value="PROTEIN VES"/>
    <property type="match status" value="1"/>
</dbReference>
<dbReference type="CDD" id="cd20293">
    <property type="entry name" value="cupin_HutD_N"/>
    <property type="match status" value="1"/>
</dbReference>
<comment type="caution">
    <text evidence="1">The sequence shown here is derived from an EMBL/GenBank/DDBJ whole genome shotgun (WGS) entry which is preliminary data.</text>
</comment>
<sequence length="198" mass="21237">MKILRAADYKRMPWKNGGGETTEIAVYPPSASVEDFDWRISMATVSKDGPFSIFDGIDRTISVLCGGGITLSVEGAEDVHITTSSAPHAFPGDKATSAKLVAGAITDLNMMAKRNRFRLQVQRVTLSDLQELGSFHVPMFVISLTTNEVGLDETSLGYLDSVLLEAGETAPFFADGPMKLLLAKIIPIVSVSTRAAVS</sequence>
<dbReference type="Proteomes" id="UP000317023">
    <property type="component" value="Unassembled WGS sequence"/>
</dbReference>
<dbReference type="Pfam" id="PF05962">
    <property type="entry name" value="HutD"/>
    <property type="match status" value="1"/>
</dbReference>
<dbReference type="InterPro" id="IPR014710">
    <property type="entry name" value="RmlC-like_jellyroll"/>
</dbReference>
<evidence type="ECO:0000313" key="2">
    <source>
        <dbReference type="Proteomes" id="UP000317023"/>
    </source>
</evidence>
<evidence type="ECO:0000313" key="1">
    <source>
        <dbReference type="EMBL" id="TRB03185.1"/>
    </source>
</evidence>
<dbReference type="SUPFAM" id="SSF51182">
    <property type="entry name" value="RmlC-like cupins"/>
    <property type="match status" value="1"/>
</dbReference>
<dbReference type="RefSeq" id="WP_010900233.1">
    <property type="nucleotide sequence ID" value="NZ_SGOD01000007.1"/>
</dbReference>
<accession>A0A546XR27</accession>
<dbReference type="PANTHER" id="PTHR37943">
    <property type="entry name" value="PROTEIN VES"/>
    <property type="match status" value="1"/>
</dbReference>
<gene>
    <name evidence="1" type="ORF">EXN61_22850</name>
</gene>
<dbReference type="InterPro" id="IPR011051">
    <property type="entry name" value="RmlC_Cupin_sf"/>
</dbReference>
<dbReference type="EMBL" id="SGOE01000009">
    <property type="protein sequence ID" value="TRB03185.1"/>
    <property type="molecule type" value="Genomic_DNA"/>
</dbReference>